<dbReference type="Proteomes" id="UP000645217">
    <property type="component" value="Unassembled WGS sequence"/>
</dbReference>
<gene>
    <name evidence="1" type="ORF">GCM10007964_24030</name>
</gene>
<evidence type="ECO:0000313" key="2">
    <source>
        <dbReference type="Proteomes" id="UP000645217"/>
    </source>
</evidence>
<dbReference type="EMBL" id="BMNT01000011">
    <property type="protein sequence ID" value="GGK80560.1"/>
    <property type="molecule type" value="Genomic_DNA"/>
</dbReference>
<reference evidence="1" key="2">
    <citation type="submission" date="2020-09" db="EMBL/GenBank/DDBJ databases">
        <authorList>
            <person name="Sun Q."/>
            <person name="Ohkuma M."/>
        </authorList>
    </citation>
    <scope>NUCLEOTIDE SEQUENCE</scope>
    <source>
        <strain evidence="1">JCM 13064</strain>
    </source>
</reference>
<dbReference type="AlphaFoldDB" id="A0A917QZX4"/>
<accession>A0A917QZX4</accession>
<keyword evidence="2" id="KW-1185">Reference proteome</keyword>
<protein>
    <submittedName>
        <fullName evidence="1">Uncharacterized protein</fullName>
    </submittedName>
</protein>
<comment type="caution">
    <text evidence="1">The sequence shown here is derived from an EMBL/GenBank/DDBJ whole genome shotgun (WGS) entry which is preliminary data.</text>
</comment>
<organism evidence="1 2">
    <name type="scientific">Sphaerisporangium melleum</name>
    <dbReference type="NCBI Taxonomy" id="321316"/>
    <lineage>
        <taxon>Bacteria</taxon>
        <taxon>Bacillati</taxon>
        <taxon>Actinomycetota</taxon>
        <taxon>Actinomycetes</taxon>
        <taxon>Streptosporangiales</taxon>
        <taxon>Streptosporangiaceae</taxon>
        <taxon>Sphaerisporangium</taxon>
    </lineage>
</organism>
<evidence type="ECO:0000313" key="1">
    <source>
        <dbReference type="EMBL" id="GGK80560.1"/>
    </source>
</evidence>
<name>A0A917QZX4_9ACTN</name>
<proteinExistence type="predicted"/>
<reference evidence="1" key="1">
    <citation type="journal article" date="2014" name="Int. J. Syst. Evol. Microbiol.">
        <title>Complete genome sequence of Corynebacterium casei LMG S-19264T (=DSM 44701T), isolated from a smear-ripened cheese.</title>
        <authorList>
            <consortium name="US DOE Joint Genome Institute (JGI-PGF)"/>
            <person name="Walter F."/>
            <person name="Albersmeier A."/>
            <person name="Kalinowski J."/>
            <person name="Ruckert C."/>
        </authorList>
    </citation>
    <scope>NUCLEOTIDE SEQUENCE</scope>
    <source>
        <strain evidence="1">JCM 13064</strain>
    </source>
</reference>
<sequence>MDLMPALAGGLRAFPILYWWPGLGPAGTVSGYFFQDGLAEVVPQVPAISDLDRVRQRPAHRFGVGA</sequence>